<dbReference type="PROSITE" id="PS00455">
    <property type="entry name" value="AMP_BINDING"/>
    <property type="match status" value="1"/>
</dbReference>
<dbReference type="KEGG" id="jde:Jden_1327"/>
<evidence type="ECO:0000259" key="1">
    <source>
        <dbReference type="Pfam" id="PF00501"/>
    </source>
</evidence>
<sequence length="571" mass="61233">MTFSRIWHEHYNPTVPTEITVPDTDITAALDDTISRFGSRTALNFLGAPITYADLGTQISLAAGMLRDLGVQPGDRVAIALPNCTSHVIAFYAVLRLGAIVVEHNPLYTQQELVHQLNDSGATVAIFWERTAAILGQASTSTSVSTLITVDVARDLPLTKRLLLNLPVKKARDTKAQLKATPPAHAQRWEQLLASATPLPADHPRPASSDLAALQYTGGTTGTPKGAMLTHANLVANSIQGAVWTGADDNPGTETVYGILPFFHAFGLTLCLTYALRIGATVMLFPKFEVNSFLDAQKKHPGTFLPAVPPMLGRIVTAARERNVDLTSFRYAICGAMPLDAQTAAAWEDATGGLAIEGYGMTETSPVALGNPLSDQRKPGHLGLPFPSTDVLIVDQEDGRTPVQLGERGELLISGPQVFSGYWGKPQETEQVLVDIDGRTWIRTGDVVVMDETGSVKVVDRIKEMIITGGFKVFPSQVEECVRQMPEVEDVAVVGVPGGDMGEKVVAAVVLAQGATELDVKAVQGWCEKQLARYALPREVIVVPELPRSQIGKVLRRVVRDNVMGGSAAAG</sequence>
<dbReference type="InterPro" id="IPR020845">
    <property type="entry name" value="AMP-binding_CS"/>
</dbReference>
<dbReference type="InterPro" id="IPR025110">
    <property type="entry name" value="AMP-bd_C"/>
</dbReference>
<dbReference type="InterPro" id="IPR050237">
    <property type="entry name" value="ATP-dep_AMP-bd_enzyme"/>
</dbReference>
<dbReference type="HOGENOM" id="CLU_000022_59_9_11"/>
<dbReference type="GO" id="GO:0016877">
    <property type="term" value="F:ligase activity, forming carbon-sulfur bonds"/>
    <property type="evidence" value="ECO:0007669"/>
    <property type="project" value="UniProtKB-ARBA"/>
</dbReference>
<dbReference type="InterPro" id="IPR045851">
    <property type="entry name" value="AMP-bd_C_sf"/>
</dbReference>
<evidence type="ECO:0000313" key="4">
    <source>
        <dbReference type="Proteomes" id="UP000000628"/>
    </source>
</evidence>
<dbReference type="PANTHER" id="PTHR43767">
    <property type="entry name" value="LONG-CHAIN-FATTY-ACID--COA LIGASE"/>
    <property type="match status" value="1"/>
</dbReference>
<evidence type="ECO:0000259" key="2">
    <source>
        <dbReference type="Pfam" id="PF13193"/>
    </source>
</evidence>
<dbReference type="Proteomes" id="UP000000628">
    <property type="component" value="Chromosome"/>
</dbReference>
<dbReference type="InterPro" id="IPR042099">
    <property type="entry name" value="ANL_N_sf"/>
</dbReference>
<dbReference type="AlphaFoldDB" id="C7R4C6"/>
<dbReference type="eggNOG" id="COG0318">
    <property type="taxonomic scope" value="Bacteria"/>
</dbReference>
<dbReference type="PANTHER" id="PTHR43767:SF12">
    <property type="entry name" value="AMP-DEPENDENT SYNTHETASE AND LIGASE"/>
    <property type="match status" value="1"/>
</dbReference>
<keyword evidence="3" id="KW-0436">Ligase</keyword>
<organism evidence="3 4">
    <name type="scientific">Jonesia denitrificans (strain ATCC 14870 / DSM 20603 / BCRC 15368 / CIP 55.134 / JCM 11481 / NBRC 15587 / NCTC 10816 / Prevot 55134)</name>
    <name type="common">Listeria denitrificans</name>
    <dbReference type="NCBI Taxonomy" id="471856"/>
    <lineage>
        <taxon>Bacteria</taxon>
        <taxon>Bacillati</taxon>
        <taxon>Actinomycetota</taxon>
        <taxon>Actinomycetes</taxon>
        <taxon>Micrococcales</taxon>
        <taxon>Jonesiaceae</taxon>
        <taxon>Jonesia</taxon>
    </lineage>
</organism>
<dbReference type="STRING" id="471856.Jden_1327"/>
<evidence type="ECO:0000313" key="3">
    <source>
        <dbReference type="EMBL" id="ACV08983.1"/>
    </source>
</evidence>
<name>C7R4C6_JONDD</name>
<feature type="domain" description="AMP-binding enzyme C-terminal" evidence="2">
    <location>
        <begin position="478"/>
        <end position="553"/>
    </location>
</feature>
<dbReference type="Gene3D" id="3.40.50.12780">
    <property type="entry name" value="N-terminal domain of ligase-like"/>
    <property type="match status" value="1"/>
</dbReference>
<keyword evidence="4" id="KW-1185">Reference proteome</keyword>
<gene>
    <name evidence="3" type="ordered locus">Jden_1327</name>
</gene>
<protein>
    <submittedName>
        <fullName evidence="3">AMP-dependent synthetase and ligase</fullName>
    </submittedName>
</protein>
<dbReference type="SUPFAM" id="SSF56801">
    <property type="entry name" value="Acetyl-CoA synthetase-like"/>
    <property type="match status" value="1"/>
</dbReference>
<feature type="domain" description="AMP-dependent synthetase/ligase" evidence="1">
    <location>
        <begin position="32"/>
        <end position="423"/>
    </location>
</feature>
<dbReference type="InterPro" id="IPR000873">
    <property type="entry name" value="AMP-dep_synth/lig_dom"/>
</dbReference>
<proteinExistence type="predicted"/>
<dbReference type="EMBL" id="CP001706">
    <property type="protein sequence ID" value="ACV08983.1"/>
    <property type="molecule type" value="Genomic_DNA"/>
</dbReference>
<dbReference type="RefSeq" id="WP_015771611.1">
    <property type="nucleotide sequence ID" value="NC_013174.1"/>
</dbReference>
<reference evidence="3 4" key="1">
    <citation type="journal article" date="2009" name="Stand. Genomic Sci.">
        <title>Complete genome sequence of Jonesia denitrificans type strain (Prevot 55134).</title>
        <authorList>
            <person name="Pukall R."/>
            <person name="Gehrich-Schroter G."/>
            <person name="Lapidus A."/>
            <person name="Nolan M."/>
            <person name="Glavina Del Rio T."/>
            <person name="Lucas S."/>
            <person name="Chen F."/>
            <person name="Tice H."/>
            <person name="Pitluck S."/>
            <person name="Cheng J.F."/>
            <person name="Copeland A."/>
            <person name="Saunders E."/>
            <person name="Brettin T."/>
            <person name="Detter J.C."/>
            <person name="Bruce D."/>
            <person name="Goodwin L."/>
            <person name="Pati A."/>
            <person name="Ivanova N."/>
            <person name="Mavromatis K."/>
            <person name="Ovchinnikova G."/>
            <person name="Chen A."/>
            <person name="Palaniappan K."/>
            <person name="Land M."/>
            <person name="Hauser L."/>
            <person name="Chang Y.J."/>
            <person name="Jeffries C.D."/>
            <person name="Chain P."/>
            <person name="Goker M."/>
            <person name="Bristow J."/>
            <person name="Eisen J.A."/>
            <person name="Markowitz V."/>
            <person name="Hugenholtz P."/>
            <person name="Kyrpides N.C."/>
            <person name="Klenk H.P."/>
            <person name="Han C."/>
        </authorList>
    </citation>
    <scope>NUCLEOTIDE SEQUENCE [LARGE SCALE GENOMIC DNA]</scope>
    <source>
        <strain evidence="4">ATCC 14870 / DSM 20603 / BCRC 15368 / CIP 55.134 / JCM 11481 / NBRC 15587 / NCTC 10816 / Prevot 55134</strain>
    </source>
</reference>
<dbReference type="Pfam" id="PF00501">
    <property type="entry name" value="AMP-binding"/>
    <property type="match status" value="1"/>
</dbReference>
<dbReference type="Gene3D" id="3.30.300.30">
    <property type="match status" value="1"/>
</dbReference>
<accession>C7R4C6</accession>
<dbReference type="Pfam" id="PF13193">
    <property type="entry name" value="AMP-binding_C"/>
    <property type="match status" value="1"/>
</dbReference>